<protein>
    <submittedName>
        <fullName evidence="2">Uncharacterized protein</fullName>
    </submittedName>
</protein>
<feature type="region of interest" description="Disordered" evidence="1">
    <location>
        <begin position="56"/>
        <end position="97"/>
    </location>
</feature>
<name>A0AAV7SNJ1_PLEWA</name>
<organism evidence="2 3">
    <name type="scientific">Pleurodeles waltl</name>
    <name type="common">Iberian ribbed newt</name>
    <dbReference type="NCBI Taxonomy" id="8319"/>
    <lineage>
        <taxon>Eukaryota</taxon>
        <taxon>Metazoa</taxon>
        <taxon>Chordata</taxon>
        <taxon>Craniata</taxon>
        <taxon>Vertebrata</taxon>
        <taxon>Euteleostomi</taxon>
        <taxon>Amphibia</taxon>
        <taxon>Batrachia</taxon>
        <taxon>Caudata</taxon>
        <taxon>Salamandroidea</taxon>
        <taxon>Salamandridae</taxon>
        <taxon>Pleurodelinae</taxon>
        <taxon>Pleurodeles</taxon>
    </lineage>
</organism>
<dbReference type="Proteomes" id="UP001066276">
    <property type="component" value="Chromosome 4_2"/>
</dbReference>
<reference evidence="2" key="1">
    <citation type="journal article" date="2022" name="bioRxiv">
        <title>Sequencing and chromosome-scale assembly of the giantPleurodeles waltlgenome.</title>
        <authorList>
            <person name="Brown T."/>
            <person name="Elewa A."/>
            <person name="Iarovenko S."/>
            <person name="Subramanian E."/>
            <person name="Araus A.J."/>
            <person name="Petzold A."/>
            <person name="Susuki M."/>
            <person name="Suzuki K.-i.T."/>
            <person name="Hayashi T."/>
            <person name="Toyoda A."/>
            <person name="Oliveira C."/>
            <person name="Osipova E."/>
            <person name="Leigh N.D."/>
            <person name="Simon A."/>
            <person name="Yun M.H."/>
        </authorList>
    </citation>
    <scope>NUCLEOTIDE SEQUENCE</scope>
    <source>
        <strain evidence="2">20211129_DDA</strain>
        <tissue evidence="2">Liver</tissue>
    </source>
</reference>
<keyword evidence="3" id="KW-1185">Reference proteome</keyword>
<gene>
    <name evidence="2" type="ORF">NDU88_005993</name>
</gene>
<comment type="caution">
    <text evidence="2">The sequence shown here is derived from an EMBL/GenBank/DDBJ whole genome shotgun (WGS) entry which is preliminary data.</text>
</comment>
<evidence type="ECO:0000313" key="2">
    <source>
        <dbReference type="EMBL" id="KAJ1165572.1"/>
    </source>
</evidence>
<accession>A0AAV7SNJ1</accession>
<sequence length="121" mass="12730">MSTIPSAAESSLEAPEHCCSPRVTNQVAVPPPPEATNVQLLFHLARRRPWLEKCRRGATPRSRSAVHAGAGPCAPPVTASAGSLASGRSPQAGWRPAPAVFSRALTRAGARLQARPTPRHS</sequence>
<proteinExistence type="predicted"/>
<evidence type="ECO:0000313" key="3">
    <source>
        <dbReference type="Proteomes" id="UP001066276"/>
    </source>
</evidence>
<evidence type="ECO:0000256" key="1">
    <source>
        <dbReference type="SAM" id="MobiDB-lite"/>
    </source>
</evidence>
<dbReference type="EMBL" id="JANPWB010000008">
    <property type="protein sequence ID" value="KAJ1165572.1"/>
    <property type="molecule type" value="Genomic_DNA"/>
</dbReference>
<feature type="compositionally biased region" description="Polar residues" evidence="1">
    <location>
        <begin position="80"/>
        <end position="89"/>
    </location>
</feature>
<dbReference type="AlphaFoldDB" id="A0AAV7SNJ1"/>
<feature type="region of interest" description="Disordered" evidence="1">
    <location>
        <begin position="1"/>
        <end position="31"/>
    </location>
</feature>